<organism evidence="2 3">
    <name type="scientific">Colletotrichum kahawae</name>
    <name type="common">Coffee berry disease fungus</name>
    <dbReference type="NCBI Taxonomy" id="34407"/>
    <lineage>
        <taxon>Eukaryota</taxon>
        <taxon>Fungi</taxon>
        <taxon>Dikarya</taxon>
        <taxon>Ascomycota</taxon>
        <taxon>Pezizomycotina</taxon>
        <taxon>Sordariomycetes</taxon>
        <taxon>Hypocreomycetidae</taxon>
        <taxon>Glomerellales</taxon>
        <taxon>Glomerellaceae</taxon>
        <taxon>Colletotrichum</taxon>
        <taxon>Colletotrichum gloeosporioides species complex</taxon>
    </lineage>
</organism>
<sequence length="143" mass="16512">MGYTVVREWLRTEKIVVMRHPNQIQTMDAAVDLSARIRTDRQSMASTGQTQTQTQTQTPPNPSMETQPLRFKAVASLRSQALELRTSCCRSGPPWEIRQWTRGLLSSNPQAVGYPFSFMQGTRPQRRRSQWPPVRHESWRRSG</sequence>
<protein>
    <submittedName>
        <fullName evidence="2">Uncharacterized protein</fullName>
    </submittedName>
</protein>
<feature type="compositionally biased region" description="Basic and acidic residues" evidence="1">
    <location>
        <begin position="134"/>
        <end position="143"/>
    </location>
</feature>
<comment type="caution">
    <text evidence="2">The sequence shown here is derived from an EMBL/GenBank/DDBJ whole genome shotgun (WGS) entry which is preliminary data.</text>
</comment>
<dbReference type="AlphaFoldDB" id="A0AAE0D3S9"/>
<evidence type="ECO:0000313" key="2">
    <source>
        <dbReference type="EMBL" id="KAK2754962.1"/>
    </source>
</evidence>
<dbReference type="EMBL" id="VYYT01000223">
    <property type="protein sequence ID" value="KAK2754962.1"/>
    <property type="molecule type" value="Genomic_DNA"/>
</dbReference>
<evidence type="ECO:0000256" key="1">
    <source>
        <dbReference type="SAM" id="MobiDB-lite"/>
    </source>
</evidence>
<reference evidence="2" key="1">
    <citation type="submission" date="2023-02" db="EMBL/GenBank/DDBJ databases">
        <title>Colletotrichum kahawae CIFC_Que2 genome sequencing and assembly.</title>
        <authorList>
            <person name="Baroncelli R."/>
        </authorList>
    </citation>
    <scope>NUCLEOTIDE SEQUENCE</scope>
    <source>
        <strain evidence="2">CIFC_Que2</strain>
    </source>
</reference>
<feature type="compositionally biased region" description="Low complexity" evidence="1">
    <location>
        <begin position="49"/>
        <end position="58"/>
    </location>
</feature>
<gene>
    <name evidence="2" type="ORF">CKAH01_05976</name>
</gene>
<proteinExistence type="predicted"/>
<accession>A0AAE0D3S9</accession>
<feature type="region of interest" description="Disordered" evidence="1">
    <location>
        <begin position="119"/>
        <end position="143"/>
    </location>
</feature>
<evidence type="ECO:0000313" key="3">
    <source>
        <dbReference type="Proteomes" id="UP001281614"/>
    </source>
</evidence>
<keyword evidence="3" id="KW-1185">Reference proteome</keyword>
<dbReference type="Proteomes" id="UP001281614">
    <property type="component" value="Unassembled WGS sequence"/>
</dbReference>
<name>A0AAE0D3S9_COLKA</name>
<feature type="region of interest" description="Disordered" evidence="1">
    <location>
        <begin position="41"/>
        <end position="66"/>
    </location>
</feature>